<dbReference type="SMART" id="SM00360">
    <property type="entry name" value="RRM"/>
    <property type="match status" value="1"/>
</dbReference>
<dbReference type="PROSITE" id="PS50304">
    <property type="entry name" value="TUDOR"/>
    <property type="match status" value="1"/>
</dbReference>
<gene>
    <name evidence="7" type="ORF">LARSCL_LOCUS22328</name>
</gene>
<evidence type="ECO:0000313" key="8">
    <source>
        <dbReference type="Proteomes" id="UP001497382"/>
    </source>
</evidence>
<dbReference type="AlphaFoldDB" id="A0AAV2BZD0"/>
<dbReference type="PANTHER" id="PTHR22948">
    <property type="entry name" value="TUDOR DOMAIN CONTAINING PROTEIN"/>
    <property type="match status" value="1"/>
</dbReference>
<dbReference type="Proteomes" id="UP001497382">
    <property type="component" value="Unassembled WGS sequence"/>
</dbReference>
<reference evidence="7 8" key="1">
    <citation type="submission" date="2024-04" db="EMBL/GenBank/DDBJ databases">
        <authorList>
            <person name="Rising A."/>
            <person name="Reimegard J."/>
            <person name="Sonavane S."/>
            <person name="Akerstrom W."/>
            <person name="Nylinder S."/>
            <person name="Hedman E."/>
            <person name="Kallberg Y."/>
        </authorList>
    </citation>
    <scope>NUCLEOTIDE SEQUENCE [LARGE SCALE GENOMIC DNA]</scope>
</reference>
<dbReference type="GO" id="GO:0004672">
    <property type="term" value="F:protein kinase activity"/>
    <property type="evidence" value="ECO:0007669"/>
    <property type="project" value="InterPro"/>
</dbReference>
<dbReference type="SMART" id="SM00333">
    <property type="entry name" value="TUDOR"/>
    <property type="match status" value="1"/>
</dbReference>
<evidence type="ECO:0000256" key="1">
    <source>
        <dbReference type="ARBA" id="ARBA00022884"/>
    </source>
</evidence>
<feature type="compositionally biased region" description="Polar residues" evidence="3">
    <location>
        <begin position="374"/>
        <end position="384"/>
    </location>
</feature>
<feature type="region of interest" description="Disordered" evidence="3">
    <location>
        <begin position="374"/>
        <end position="402"/>
    </location>
</feature>
<keyword evidence="8" id="KW-1185">Reference proteome</keyword>
<dbReference type="InterPro" id="IPR012677">
    <property type="entry name" value="Nucleotide-bd_a/b_plait_sf"/>
</dbReference>
<dbReference type="CDD" id="cd00590">
    <property type="entry name" value="RRM_SF"/>
    <property type="match status" value="1"/>
</dbReference>
<evidence type="ECO:0000256" key="2">
    <source>
        <dbReference type="PROSITE-ProRule" id="PRU00176"/>
    </source>
</evidence>
<keyword evidence="1 2" id="KW-0694">RNA-binding</keyword>
<accession>A0AAV2BZD0</accession>
<sequence length="1095" mass="124285">MKPIMNRKEGNHIITYDVYVGTVPKNFNENDLKQLFSQHGEVKQVLCRWKEDYFGYGIVKFAHKQDADKILRDYQEVTWKGHTMPVKTARRSEHGNQNGNSNMENKPNVYSDLNKNQLGSGSNFSNTDFGHFQYPPPPPSVNEQVIRSQPSQPVNLNVLCTSVEDSVTFYGYPINRSEDLMMITSSLNNLNYNRNPLEKKPSLRKVYAALFSEDNSWYRCSVIKNSLPNKPGMCSVRYIDYGNQEETTYQNIVEIPESLQRIPPIASKFVLSSVVCDTKATNKKSCLHQLVNQRITLSARLSNNMEYQVFRCTCNGKDVILDINKNFPKLGRHDSSNQDFNSKPRAYACGIENRVPSNHNSHASSLYIPKSLESPVNGNTTSSKKVLKGQFKSKEGSPKGEEVYCNGTAEEIKKDDDFHPKMIIKRGSELGDIVRKTSVDTLPKEKNSAQPAAYTLDSVHPNLKFINNIRSLVSQSSDDSIISYAVNLLKNEISTLVHSEASIKSVVSASHKYWESVENLKIFINQKRLEMYTDMGSSFSFEEKLSCLKSTRDSLREDLFNELKDYIGSCDNTIFQRKEKIQKVITDLESNSNAWMNVQLPKKPENIDELILEYNKVKEVRWNLVSKTRAKTDQAHQQFDNILSAIQKEFHLNTLEENEVPDLSSNVYNVGKTTSFDDQLKKALTVFGIALEEEIQTLTVNKDSGNYSVIQCLLDILDVHKEKIDALCDHYENHYAVYNELNKLPDIEKTLKDFKSASEEVHTLREELCLTEGSSQDGSPQEMSTLRRQLHCTLLREDSLKGILAKASECHFPELFIEASELNLLNSLENKLLLKNWRPEYFLNFGAGQRGESSYVSHLHDEPITIKEYSFENAEECNAFIQKAVQWNEVRSDHIVKIKALFHKNEKTVCVMLPSISSTLLRNVPPTSPCDGEKACRILRQVLIGLKDIHSAGLVHHAVHPTTVVIENEKALVDFCFDPNFLDGIVNHKGINFLPPEIKATHESVDMYGFGCLVLWALFPNLSFTSTEEGIPNVAAFRSIIQELILPKDYAFLSSLIGANPERRPSSCTLLSKGFLSKYEAYCRSRCDTQKSASM</sequence>
<dbReference type="Gene3D" id="2.40.50.90">
    <property type="match status" value="1"/>
</dbReference>
<dbReference type="InterPro" id="IPR011009">
    <property type="entry name" value="Kinase-like_dom_sf"/>
</dbReference>
<dbReference type="PROSITE" id="PS50102">
    <property type="entry name" value="RRM"/>
    <property type="match status" value="1"/>
</dbReference>
<dbReference type="EMBL" id="CAXIEN010000624">
    <property type="protein sequence ID" value="CAL1301116.1"/>
    <property type="molecule type" value="Genomic_DNA"/>
</dbReference>
<evidence type="ECO:0000256" key="3">
    <source>
        <dbReference type="SAM" id="MobiDB-lite"/>
    </source>
</evidence>
<dbReference type="GO" id="GO:0005737">
    <property type="term" value="C:cytoplasm"/>
    <property type="evidence" value="ECO:0007669"/>
    <property type="project" value="UniProtKB-ARBA"/>
</dbReference>
<dbReference type="PANTHER" id="PTHR22948:SF73">
    <property type="entry name" value="SERINE_THREONINE-PROTEIN KINASE 31"/>
    <property type="match status" value="1"/>
</dbReference>
<feature type="domain" description="Protein kinase" evidence="4">
    <location>
        <begin position="839"/>
        <end position="1076"/>
    </location>
</feature>
<evidence type="ECO:0000259" key="4">
    <source>
        <dbReference type="PROSITE" id="PS50011"/>
    </source>
</evidence>
<comment type="caution">
    <text evidence="7">The sequence shown here is derived from an EMBL/GenBank/DDBJ whole genome shotgun (WGS) entry which is preliminary data.</text>
</comment>
<dbReference type="Pfam" id="PF00567">
    <property type="entry name" value="TUDOR"/>
    <property type="match status" value="1"/>
</dbReference>
<feature type="region of interest" description="Disordered" evidence="3">
    <location>
        <begin position="86"/>
        <end position="108"/>
    </location>
</feature>
<protein>
    <submittedName>
        <fullName evidence="7">Uncharacterized protein</fullName>
    </submittedName>
</protein>
<dbReference type="PROSITE" id="PS50011">
    <property type="entry name" value="PROTEIN_KINASE_DOM"/>
    <property type="match status" value="1"/>
</dbReference>
<dbReference type="Gene3D" id="2.30.30.140">
    <property type="match status" value="1"/>
</dbReference>
<name>A0AAV2BZD0_9ARAC</name>
<dbReference type="InterPro" id="IPR000719">
    <property type="entry name" value="Prot_kinase_dom"/>
</dbReference>
<dbReference type="InterPro" id="IPR000504">
    <property type="entry name" value="RRM_dom"/>
</dbReference>
<dbReference type="InterPro" id="IPR002999">
    <property type="entry name" value="Tudor"/>
</dbReference>
<dbReference type="InterPro" id="IPR050621">
    <property type="entry name" value="Tudor_domain_containing"/>
</dbReference>
<dbReference type="InterPro" id="IPR035979">
    <property type="entry name" value="RBD_domain_sf"/>
</dbReference>
<dbReference type="Pfam" id="PF00076">
    <property type="entry name" value="RRM_1"/>
    <property type="match status" value="1"/>
</dbReference>
<proteinExistence type="predicted"/>
<dbReference type="GO" id="GO:0003723">
    <property type="term" value="F:RNA binding"/>
    <property type="evidence" value="ECO:0007669"/>
    <property type="project" value="UniProtKB-UniRule"/>
</dbReference>
<dbReference type="Gene3D" id="3.30.70.330">
    <property type="match status" value="1"/>
</dbReference>
<organism evidence="7 8">
    <name type="scientific">Larinioides sclopetarius</name>
    <dbReference type="NCBI Taxonomy" id="280406"/>
    <lineage>
        <taxon>Eukaryota</taxon>
        <taxon>Metazoa</taxon>
        <taxon>Ecdysozoa</taxon>
        <taxon>Arthropoda</taxon>
        <taxon>Chelicerata</taxon>
        <taxon>Arachnida</taxon>
        <taxon>Araneae</taxon>
        <taxon>Araneomorphae</taxon>
        <taxon>Entelegynae</taxon>
        <taxon>Araneoidea</taxon>
        <taxon>Araneidae</taxon>
        <taxon>Larinioides</taxon>
    </lineage>
</organism>
<evidence type="ECO:0000259" key="6">
    <source>
        <dbReference type="PROSITE" id="PS50304"/>
    </source>
</evidence>
<dbReference type="FunFam" id="2.30.30.140:FF:000018">
    <property type="entry name" value="Serine/threonine-protein kinase 31"/>
    <property type="match status" value="1"/>
</dbReference>
<dbReference type="SMART" id="SM00220">
    <property type="entry name" value="S_TKc"/>
    <property type="match status" value="1"/>
</dbReference>
<dbReference type="Pfam" id="PF00069">
    <property type="entry name" value="Pkinase"/>
    <property type="match status" value="1"/>
</dbReference>
<dbReference type="InterPro" id="IPR035437">
    <property type="entry name" value="SNase_OB-fold_sf"/>
</dbReference>
<feature type="compositionally biased region" description="Basic and acidic residues" evidence="3">
    <location>
        <begin position="392"/>
        <end position="402"/>
    </location>
</feature>
<feature type="compositionally biased region" description="Polar residues" evidence="3">
    <location>
        <begin position="95"/>
        <end position="105"/>
    </location>
</feature>
<dbReference type="SUPFAM" id="SSF54928">
    <property type="entry name" value="RNA-binding domain, RBD"/>
    <property type="match status" value="1"/>
</dbReference>
<feature type="domain" description="Tudor" evidence="6">
    <location>
        <begin position="200"/>
        <end position="262"/>
    </location>
</feature>
<dbReference type="Gene3D" id="1.10.510.10">
    <property type="entry name" value="Transferase(Phosphotransferase) domain 1"/>
    <property type="match status" value="1"/>
</dbReference>
<dbReference type="SUPFAM" id="SSF56112">
    <property type="entry name" value="Protein kinase-like (PK-like)"/>
    <property type="match status" value="1"/>
</dbReference>
<feature type="domain" description="RRM" evidence="5">
    <location>
        <begin position="16"/>
        <end position="91"/>
    </location>
</feature>
<dbReference type="GO" id="GO:0005524">
    <property type="term" value="F:ATP binding"/>
    <property type="evidence" value="ECO:0007669"/>
    <property type="project" value="InterPro"/>
</dbReference>
<evidence type="ECO:0000313" key="7">
    <source>
        <dbReference type="EMBL" id="CAL1301116.1"/>
    </source>
</evidence>
<evidence type="ECO:0000259" key="5">
    <source>
        <dbReference type="PROSITE" id="PS50102"/>
    </source>
</evidence>
<dbReference type="SUPFAM" id="SSF63748">
    <property type="entry name" value="Tudor/PWWP/MBT"/>
    <property type="match status" value="1"/>
</dbReference>